<dbReference type="InterPro" id="IPR036388">
    <property type="entry name" value="WH-like_DNA-bd_sf"/>
</dbReference>
<feature type="DNA-binding region" description="OmpR/PhoB-type" evidence="9">
    <location>
        <begin position="138"/>
        <end position="237"/>
    </location>
</feature>
<dbReference type="GO" id="GO:0005829">
    <property type="term" value="C:cytosol"/>
    <property type="evidence" value="ECO:0007669"/>
    <property type="project" value="TreeGrafter"/>
</dbReference>
<sequence length="241" mass="27216">MQILLIEDDVKLTELLDLYLSRNGYKVAVGHSGADAQRLLDEMNPELLILDLMLPGMDGLSICRAVRATYHGKILILTASDDDMDQVAALEMGADDYVCKPLHPRVLLARIRMLLRRHEEEPANGNTLLVNEERITSTQSRTFGQLTMVCTTKRCTLAGEAVNLTPAEFDLLWLLAQHPDQPLSREELVKQTRGIEYDGVDRTIDNRIVILRKKLQDNASQPQRIITVRGKGYLFVANSWH</sequence>
<comment type="subcellular location">
    <subcellularLocation>
        <location evidence="1">Cytoplasm</location>
    </subcellularLocation>
</comment>
<dbReference type="InterPro" id="IPR011006">
    <property type="entry name" value="CheY-like_superfamily"/>
</dbReference>
<dbReference type="InterPro" id="IPR016032">
    <property type="entry name" value="Sig_transdc_resp-reg_C-effctor"/>
</dbReference>
<keyword evidence="7" id="KW-0804">Transcription</keyword>
<dbReference type="PROSITE" id="PS51755">
    <property type="entry name" value="OMPR_PHOB"/>
    <property type="match status" value="1"/>
</dbReference>
<dbReference type="FunFam" id="1.10.10.10:FF:000099">
    <property type="entry name" value="Two-component system response regulator TorR"/>
    <property type="match status" value="1"/>
</dbReference>
<dbReference type="Gene3D" id="6.10.250.690">
    <property type="match status" value="1"/>
</dbReference>
<dbReference type="AlphaFoldDB" id="A0A8J7F9B3"/>
<dbReference type="EMBL" id="JADEYS010000007">
    <property type="protein sequence ID" value="MBE9397345.1"/>
    <property type="molecule type" value="Genomic_DNA"/>
</dbReference>
<proteinExistence type="predicted"/>
<gene>
    <name evidence="12" type="ORF">IOQ59_08735</name>
</gene>
<dbReference type="Pfam" id="PF00486">
    <property type="entry name" value="Trans_reg_C"/>
    <property type="match status" value="1"/>
</dbReference>
<evidence type="ECO:0000256" key="7">
    <source>
        <dbReference type="ARBA" id="ARBA00023163"/>
    </source>
</evidence>
<evidence type="ECO:0000256" key="5">
    <source>
        <dbReference type="ARBA" id="ARBA00023015"/>
    </source>
</evidence>
<dbReference type="PROSITE" id="PS50110">
    <property type="entry name" value="RESPONSE_REGULATORY"/>
    <property type="match status" value="1"/>
</dbReference>
<dbReference type="SMART" id="SM00862">
    <property type="entry name" value="Trans_reg_C"/>
    <property type="match status" value="1"/>
</dbReference>
<dbReference type="Proteomes" id="UP000640333">
    <property type="component" value="Unassembled WGS sequence"/>
</dbReference>
<keyword evidence="13" id="KW-1185">Reference proteome</keyword>
<feature type="domain" description="Response regulatory" evidence="10">
    <location>
        <begin position="2"/>
        <end position="115"/>
    </location>
</feature>
<dbReference type="CDD" id="cd00383">
    <property type="entry name" value="trans_reg_C"/>
    <property type="match status" value="1"/>
</dbReference>
<evidence type="ECO:0000256" key="1">
    <source>
        <dbReference type="ARBA" id="ARBA00004496"/>
    </source>
</evidence>
<evidence type="ECO:0000256" key="8">
    <source>
        <dbReference type="PROSITE-ProRule" id="PRU00169"/>
    </source>
</evidence>
<feature type="modified residue" description="4-aspartylphosphate" evidence="8">
    <location>
        <position position="51"/>
    </location>
</feature>
<dbReference type="Gene3D" id="3.40.50.2300">
    <property type="match status" value="1"/>
</dbReference>
<dbReference type="SMART" id="SM00448">
    <property type="entry name" value="REC"/>
    <property type="match status" value="1"/>
</dbReference>
<feature type="domain" description="OmpR/PhoB-type" evidence="11">
    <location>
        <begin position="138"/>
        <end position="237"/>
    </location>
</feature>
<accession>A0A8J7F9B3</accession>
<name>A0A8J7F9B3_9GAMM</name>
<keyword evidence="4" id="KW-0902">Two-component regulatory system</keyword>
<keyword evidence="6 9" id="KW-0238">DNA-binding</keyword>
<evidence type="ECO:0000313" key="12">
    <source>
        <dbReference type="EMBL" id="MBE9397345.1"/>
    </source>
</evidence>
<dbReference type="InterPro" id="IPR001867">
    <property type="entry name" value="OmpR/PhoB-type_DNA-bd"/>
</dbReference>
<evidence type="ECO:0000256" key="2">
    <source>
        <dbReference type="ARBA" id="ARBA00022490"/>
    </source>
</evidence>
<dbReference type="InterPro" id="IPR039420">
    <property type="entry name" value="WalR-like"/>
</dbReference>
<dbReference type="PANTHER" id="PTHR48111:SF47">
    <property type="entry name" value="TRANSCRIPTIONAL REGULATORY PROTEIN RSTA"/>
    <property type="match status" value="1"/>
</dbReference>
<evidence type="ECO:0000259" key="10">
    <source>
        <dbReference type="PROSITE" id="PS50110"/>
    </source>
</evidence>
<keyword evidence="2" id="KW-0963">Cytoplasm</keyword>
<evidence type="ECO:0000256" key="3">
    <source>
        <dbReference type="ARBA" id="ARBA00022553"/>
    </source>
</evidence>
<dbReference type="GO" id="GO:0000156">
    <property type="term" value="F:phosphorelay response regulator activity"/>
    <property type="evidence" value="ECO:0007669"/>
    <property type="project" value="TreeGrafter"/>
</dbReference>
<evidence type="ECO:0000256" key="4">
    <source>
        <dbReference type="ARBA" id="ARBA00023012"/>
    </source>
</evidence>
<dbReference type="GO" id="GO:0000976">
    <property type="term" value="F:transcription cis-regulatory region binding"/>
    <property type="evidence" value="ECO:0007669"/>
    <property type="project" value="TreeGrafter"/>
</dbReference>
<evidence type="ECO:0000313" key="13">
    <source>
        <dbReference type="Proteomes" id="UP000640333"/>
    </source>
</evidence>
<dbReference type="Gene3D" id="1.10.10.10">
    <property type="entry name" value="Winged helix-like DNA-binding domain superfamily/Winged helix DNA-binding domain"/>
    <property type="match status" value="1"/>
</dbReference>
<evidence type="ECO:0000259" key="11">
    <source>
        <dbReference type="PROSITE" id="PS51755"/>
    </source>
</evidence>
<dbReference type="PANTHER" id="PTHR48111">
    <property type="entry name" value="REGULATOR OF RPOS"/>
    <property type="match status" value="1"/>
</dbReference>
<reference evidence="12" key="1">
    <citation type="submission" date="2020-10" db="EMBL/GenBank/DDBJ databases">
        <title>Bacterium isolated from coastal waters sediment.</title>
        <authorList>
            <person name="Chen R.-J."/>
            <person name="Lu D.-C."/>
            <person name="Zhu K.-L."/>
            <person name="Du Z.-J."/>
        </authorList>
    </citation>
    <scope>NUCLEOTIDE SEQUENCE</scope>
    <source>
        <strain evidence="12">N1Y112</strain>
    </source>
</reference>
<dbReference type="GO" id="GO:0006355">
    <property type="term" value="P:regulation of DNA-templated transcription"/>
    <property type="evidence" value="ECO:0007669"/>
    <property type="project" value="InterPro"/>
</dbReference>
<dbReference type="InterPro" id="IPR001789">
    <property type="entry name" value="Sig_transdc_resp-reg_receiver"/>
</dbReference>
<organism evidence="12 13">
    <name type="scientific">Pontibacterium sinense</name>
    <dbReference type="NCBI Taxonomy" id="2781979"/>
    <lineage>
        <taxon>Bacteria</taxon>
        <taxon>Pseudomonadati</taxon>
        <taxon>Pseudomonadota</taxon>
        <taxon>Gammaproteobacteria</taxon>
        <taxon>Oceanospirillales</taxon>
        <taxon>Oceanospirillaceae</taxon>
        <taxon>Pontibacterium</taxon>
    </lineage>
</organism>
<evidence type="ECO:0000256" key="9">
    <source>
        <dbReference type="PROSITE-ProRule" id="PRU01091"/>
    </source>
</evidence>
<dbReference type="GO" id="GO:0032993">
    <property type="term" value="C:protein-DNA complex"/>
    <property type="evidence" value="ECO:0007669"/>
    <property type="project" value="TreeGrafter"/>
</dbReference>
<comment type="caution">
    <text evidence="12">The sequence shown here is derived from an EMBL/GenBank/DDBJ whole genome shotgun (WGS) entry which is preliminary data.</text>
</comment>
<keyword evidence="5" id="KW-0805">Transcription regulation</keyword>
<protein>
    <submittedName>
        <fullName evidence="12">Response regulator transcription factor</fullName>
    </submittedName>
</protein>
<dbReference type="SUPFAM" id="SSF46894">
    <property type="entry name" value="C-terminal effector domain of the bipartite response regulators"/>
    <property type="match status" value="1"/>
</dbReference>
<evidence type="ECO:0000256" key="6">
    <source>
        <dbReference type="ARBA" id="ARBA00023125"/>
    </source>
</evidence>
<dbReference type="Pfam" id="PF00072">
    <property type="entry name" value="Response_reg"/>
    <property type="match status" value="1"/>
</dbReference>
<keyword evidence="3 8" id="KW-0597">Phosphoprotein</keyword>
<dbReference type="SUPFAM" id="SSF52172">
    <property type="entry name" value="CheY-like"/>
    <property type="match status" value="1"/>
</dbReference>